<evidence type="ECO:0000256" key="1">
    <source>
        <dbReference type="ARBA" id="ARBA00022729"/>
    </source>
</evidence>
<dbReference type="PANTHER" id="PTHR35869">
    <property type="entry name" value="OUTER-MEMBRANE LIPOPROTEIN CARRIER PROTEIN"/>
    <property type="match status" value="1"/>
</dbReference>
<evidence type="ECO:0000313" key="2">
    <source>
        <dbReference type="EMBL" id="EMG23953.1"/>
    </source>
</evidence>
<keyword evidence="1" id="KW-0732">Signal</keyword>
<dbReference type="PANTHER" id="PTHR35869:SF1">
    <property type="entry name" value="OUTER-MEMBRANE LIPOPROTEIN CARRIER PROTEIN"/>
    <property type="match status" value="1"/>
</dbReference>
<evidence type="ECO:0000313" key="3">
    <source>
        <dbReference type="Proteomes" id="UP000011778"/>
    </source>
</evidence>
<organism evidence="2 3">
    <name type="scientific">Leptospira interrogans serovar Copenhageni str. LT2050</name>
    <dbReference type="NCBI Taxonomy" id="1001598"/>
    <lineage>
        <taxon>Bacteria</taxon>
        <taxon>Pseudomonadati</taxon>
        <taxon>Spirochaetota</taxon>
        <taxon>Spirochaetia</taxon>
        <taxon>Leptospirales</taxon>
        <taxon>Leptospiraceae</taxon>
        <taxon>Leptospira</taxon>
    </lineage>
</organism>
<dbReference type="Proteomes" id="UP000011778">
    <property type="component" value="Unassembled WGS sequence"/>
</dbReference>
<comment type="caution">
    <text evidence="2">The sequence shown here is derived from an EMBL/GenBank/DDBJ whole genome shotgun (WGS) entry which is preliminary data.</text>
</comment>
<accession>M3IS15</accession>
<protein>
    <submittedName>
        <fullName evidence="2">Uncharacterized protein</fullName>
    </submittedName>
</protein>
<proteinExistence type="predicted"/>
<dbReference type="EMBL" id="AFMD02000041">
    <property type="protein sequence ID" value="EMG23953.1"/>
    <property type="molecule type" value="Genomic_DNA"/>
</dbReference>
<dbReference type="AlphaFoldDB" id="M3IS15"/>
<dbReference type="Gene3D" id="2.50.20.10">
    <property type="entry name" value="Lipoprotein localisation LolA/LolB/LppX"/>
    <property type="match status" value="1"/>
</dbReference>
<name>M3IS15_LEPIT</name>
<feature type="non-terminal residue" evidence="2">
    <location>
        <position position="1"/>
    </location>
</feature>
<sequence>IQKAVASDGRGKETIIEFSNLEINPDLEDGQFNFHIGGNAKIINNPLVSEQ</sequence>
<reference evidence="2 3" key="1">
    <citation type="submission" date="2013-02" db="EMBL/GenBank/DDBJ databases">
        <authorList>
            <person name="Harkins D.M."/>
            <person name="Durkin A.S."/>
            <person name="Brinkac L.M."/>
            <person name="Haft D.H."/>
            <person name="Selengut J.D."/>
            <person name="Sanka R."/>
            <person name="DePew J."/>
            <person name="Purushe J."/>
            <person name="Tulsiani S.M."/>
            <person name="Graham G.C."/>
            <person name="Burns M.-A."/>
            <person name="Dohnt M.F."/>
            <person name="Smythe L.D."/>
            <person name="McKay D.B."/>
            <person name="Craig S.B."/>
            <person name="Vinetz J.M."/>
            <person name="Sutton G.G."/>
            <person name="Nierman W.C."/>
            <person name="Fouts D.E."/>
        </authorList>
    </citation>
    <scope>NUCLEOTIDE SEQUENCE [LARGE SCALE GENOMIC DNA]</scope>
    <source>
        <strain evidence="2 3">LT2050</strain>
    </source>
</reference>
<dbReference type="InterPro" id="IPR004564">
    <property type="entry name" value="OM_lipoprot_carrier_LolA-like"/>
</dbReference>
<dbReference type="SUPFAM" id="SSF89392">
    <property type="entry name" value="Prokaryotic lipoproteins and lipoprotein localization factors"/>
    <property type="match status" value="1"/>
</dbReference>
<dbReference type="InterPro" id="IPR029046">
    <property type="entry name" value="LolA/LolB/LppX"/>
</dbReference>
<gene>
    <name evidence="2" type="ORF">LEP1GSC150_0206</name>
</gene>